<dbReference type="GO" id="GO:0005829">
    <property type="term" value="C:cytosol"/>
    <property type="evidence" value="ECO:0007669"/>
    <property type="project" value="TreeGrafter"/>
</dbReference>
<protein>
    <recommendedName>
        <fullName evidence="8">Peroxisomal ATPase PEX6</fullName>
    </recommendedName>
    <alternativeName>
        <fullName evidence="9">Peroxin-6</fullName>
    </alternativeName>
</protein>
<evidence type="ECO:0000256" key="9">
    <source>
        <dbReference type="ARBA" id="ARBA00034920"/>
    </source>
</evidence>
<dbReference type="FunFam" id="1.10.8.60:FF:000039">
    <property type="entry name" value="peroxisome biogenesis factor 6"/>
    <property type="match status" value="1"/>
</dbReference>
<dbReference type="InterPro" id="IPR050168">
    <property type="entry name" value="AAA_ATPase_domain"/>
</dbReference>
<keyword evidence="15" id="KW-1185">Reference proteome</keyword>
<keyword evidence="5" id="KW-0067">ATP-binding</keyword>
<evidence type="ECO:0000256" key="8">
    <source>
        <dbReference type="ARBA" id="ARBA00034811"/>
    </source>
</evidence>
<proteinExistence type="inferred from homology"/>
<accession>A0A3N4JXA7</accession>
<evidence type="ECO:0000256" key="10">
    <source>
        <dbReference type="ARBA" id="ARBA00048778"/>
    </source>
</evidence>
<comment type="subunit">
    <text evidence="11">Interacts with PEX1; forming the PEX1-PEX6 AAA ATPase complex, which is composed of a heterohexamer formed by a trimer of PEX1-PEX6 dimers.</text>
</comment>
<dbReference type="Pfam" id="PF23315">
    <property type="entry name" value="PEX6_4th"/>
    <property type="match status" value="1"/>
</dbReference>
<feature type="region of interest" description="Disordered" evidence="12">
    <location>
        <begin position="643"/>
        <end position="663"/>
    </location>
</feature>
<feature type="domain" description="AAA+ ATPase" evidence="13">
    <location>
        <begin position="755"/>
        <end position="880"/>
    </location>
</feature>
<dbReference type="InterPro" id="IPR003960">
    <property type="entry name" value="ATPase_AAA_CS"/>
</dbReference>
<comment type="subcellular location">
    <subcellularLocation>
        <location evidence="7">Peroxisome membrane</location>
        <topology evidence="7">Peripheral membrane protein</topology>
        <orientation evidence="7">Cytoplasmic side</orientation>
    </subcellularLocation>
</comment>
<name>A0A3N4JXA7_9PEZI</name>
<evidence type="ECO:0000256" key="4">
    <source>
        <dbReference type="ARBA" id="ARBA00022801"/>
    </source>
</evidence>
<dbReference type="Pfam" id="PF00004">
    <property type="entry name" value="AAA"/>
    <property type="match status" value="2"/>
</dbReference>
<comment type="catalytic activity">
    <reaction evidence="10">
        <text>ATP + H2O = ADP + phosphate + H(+)</text>
        <dbReference type="Rhea" id="RHEA:13065"/>
        <dbReference type="ChEBI" id="CHEBI:15377"/>
        <dbReference type="ChEBI" id="CHEBI:15378"/>
        <dbReference type="ChEBI" id="CHEBI:30616"/>
        <dbReference type="ChEBI" id="CHEBI:43474"/>
        <dbReference type="ChEBI" id="CHEBI:456216"/>
    </reaction>
    <physiologicalReaction direction="left-to-right" evidence="10">
        <dbReference type="Rhea" id="RHEA:13066"/>
    </physiologicalReaction>
</comment>
<dbReference type="PANTHER" id="PTHR23077">
    <property type="entry name" value="AAA-FAMILY ATPASE"/>
    <property type="match status" value="1"/>
</dbReference>
<dbReference type="FunFam" id="3.40.50.300:FF:000109">
    <property type="entry name" value="Peroxisomal biogenesis factor 6"/>
    <property type="match status" value="1"/>
</dbReference>
<sequence length="1399" mass="151255">MAPALPTAASASTAKPPPAQPPRRKRKNRTPLITRLIVDDLRGDVAYVSEDIWRDVFGFVKQEPKPKPEEETINGIPVGPAIVIVDDDEDDEPIPPTLHAAVTPLMSSRETATKKWTIFPVTFLPGSSQFPGLPPATMMLPRTIALPPSLAAASERSSKPFGVLLIDVVPVGLDRIFVNVRFPVGAPVEDDQDLEDRVKEALGGAKLIRTGDDLPLRYAHGRIERGRARIELCEPVEQGLLLRETKVVVVKEKLSNIRRRGPDEVDGIILDGEREDGGGGVSLSGEDGATGSDEDEDDPLAFSGFLSTPLTSSSISYPSMSTTPHLRNGYHSPNTLASPAPTNTSKEFTTQPLTRPIPSGLLHPKPKEQDDDEARAFVKVGDLAKLGCFSGDWVRISLPASSTTDPPSPALTKAAETVARGRGYGATISPRPVNGSRPGSRASRDLSIMRGDGGFELEVGRPVKIYSLPEGWETSGLSAKRRRASGKGKELAIDGDSKKDSNPTVYLSPILLANLASSSPTTTVSDVILSPFPTAPTSLLSPVPLFPPAAKEVTLLRIASPISTDRALQPSLLLQLKSYFESCRRLVRKGDVIAVGIDEALARSLYGGDGEDGVTEELLVGGVEEKGGRRTCVAWFKVGSIGPSEEAPEKSPVGRRMADKKDKEDDSMWGGVVFVDPASTRMVQAGSERRKIPPTISSTWEYYLGLHPPPLRLAAVQGVPPALIVPGRYVNQTQRRLRELVSAATSQRAVQLGLQSIAILLTSTQRFIGKRTLAMRAAADVGVHVFHIDAYDITSDGGAGDVKTEGFLRARVDRALSCGKESCVLLLSHVEALTAARMGEVLKDIVGQMRIVIATTTEVDKLSENIRNVFTHEMEVGAPDEKERIGLLEGIVDERRVRLGKEVDLGNIAVKTAALVAGDLVDVVERAVAASQDRILKLSKKCRARQRDPNSPEAPVTVKDLEIAGGDETTSVLKCDFEVAVEAARRNFSDSIGAPKIPNVGWDDVGGLANVKSAVMETIQLPLERPELFAKGMKKRSGILFYGPPGTGKTLLAKAIATEFSLNFFSIKGPELLNMYIGESEANVRRVFQRARDARPCVVFFDELDSVAPKRGNQGDSGGVMDRIVSQLLAELDGMSEGAEGSGGVFVIGATNRPDLLDAALLRPGRFDKMLYLGVSDTHDKQLTIMEALTRKFTLSPTLSLRAIAETLPFTYTGADLYALCSDAMLKAITRQANLVDEKIRQLSATSPEGPISTAYFFDNMATPEDVLVVVGEEDFLAAKSELVGSVSAKELEHYARVRRQFEMAEEEGKKEGRVVEKVVEVAEEEREEDGKEDVKEEVVDKGKGTEVAVMMDRESGVEVEDIGLQLRSRLEIVPEEQELEWQDGAEGDEKELYGGGEA</sequence>
<feature type="region of interest" description="Disordered" evidence="12">
    <location>
        <begin position="424"/>
        <end position="447"/>
    </location>
</feature>
<keyword evidence="6" id="KW-0472">Membrane</keyword>
<dbReference type="Gene3D" id="3.40.50.300">
    <property type="entry name" value="P-loop containing nucleotide triphosphate hydrolases"/>
    <property type="match status" value="2"/>
</dbReference>
<feature type="compositionally biased region" description="Acidic residues" evidence="12">
    <location>
        <begin position="1378"/>
        <end position="1390"/>
    </location>
</feature>
<dbReference type="EMBL" id="ML120365">
    <property type="protein sequence ID" value="RPB02847.1"/>
    <property type="molecule type" value="Genomic_DNA"/>
</dbReference>
<feature type="compositionally biased region" description="Low complexity" evidence="12">
    <location>
        <begin position="1"/>
        <end position="14"/>
    </location>
</feature>
<dbReference type="Proteomes" id="UP000276215">
    <property type="component" value="Unassembled WGS sequence"/>
</dbReference>
<organism evidence="14 15">
    <name type="scientific">Choiromyces venosus 120613-1</name>
    <dbReference type="NCBI Taxonomy" id="1336337"/>
    <lineage>
        <taxon>Eukaryota</taxon>
        <taxon>Fungi</taxon>
        <taxon>Dikarya</taxon>
        <taxon>Ascomycota</taxon>
        <taxon>Pezizomycotina</taxon>
        <taxon>Pezizomycetes</taxon>
        <taxon>Pezizales</taxon>
        <taxon>Tuberaceae</taxon>
        <taxon>Choiromyces</taxon>
    </lineage>
</organism>
<feature type="region of interest" description="Disordered" evidence="12">
    <location>
        <begin position="316"/>
        <end position="370"/>
    </location>
</feature>
<dbReference type="InterPro" id="IPR027417">
    <property type="entry name" value="P-loop_NTPase"/>
</dbReference>
<dbReference type="InterPro" id="IPR003593">
    <property type="entry name" value="AAA+_ATPase"/>
</dbReference>
<evidence type="ECO:0000256" key="7">
    <source>
        <dbReference type="ARBA" id="ARBA00034691"/>
    </source>
</evidence>
<dbReference type="GO" id="GO:0005778">
    <property type="term" value="C:peroxisomal membrane"/>
    <property type="evidence" value="ECO:0007669"/>
    <property type="project" value="UniProtKB-SubCell"/>
</dbReference>
<feature type="region of interest" description="Disordered" evidence="12">
    <location>
        <begin position="1378"/>
        <end position="1399"/>
    </location>
</feature>
<keyword evidence="4" id="KW-0378">Hydrolase</keyword>
<evidence type="ECO:0000313" key="15">
    <source>
        <dbReference type="Proteomes" id="UP000276215"/>
    </source>
</evidence>
<keyword evidence="3" id="KW-0547">Nucleotide-binding</keyword>
<feature type="region of interest" description="Disordered" evidence="12">
    <location>
        <begin position="268"/>
        <end position="300"/>
    </location>
</feature>
<keyword evidence="2" id="KW-0962">Peroxisome biogenesis</keyword>
<dbReference type="GO" id="GO:0005524">
    <property type="term" value="F:ATP binding"/>
    <property type="evidence" value="ECO:0007669"/>
    <property type="project" value="UniProtKB-KW"/>
</dbReference>
<evidence type="ECO:0000256" key="3">
    <source>
        <dbReference type="ARBA" id="ARBA00022741"/>
    </source>
</evidence>
<evidence type="ECO:0000313" key="14">
    <source>
        <dbReference type="EMBL" id="RPB02847.1"/>
    </source>
</evidence>
<dbReference type="CDD" id="cd19527">
    <property type="entry name" value="RecA-like_PEX6_r2"/>
    <property type="match status" value="1"/>
</dbReference>
<evidence type="ECO:0000256" key="5">
    <source>
        <dbReference type="ARBA" id="ARBA00022840"/>
    </source>
</evidence>
<dbReference type="InterPro" id="IPR056995">
    <property type="entry name" value="PEX6_4th_dom"/>
</dbReference>
<comment type="similarity">
    <text evidence="1">Belongs to the AAA ATPase family.</text>
</comment>
<dbReference type="PROSITE" id="PS00674">
    <property type="entry name" value="AAA"/>
    <property type="match status" value="1"/>
</dbReference>
<dbReference type="GO" id="GO:0016558">
    <property type="term" value="P:protein import into peroxisome matrix"/>
    <property type="evidence" value="ECO:0007669"/>
    <property type="project" value="TreeGrafter"/>
</dbReference>
<reference evidence="14 15" key="1">
    <citation type="journal article" date="2018" name="Nat. Ecol. Evol.">
        <title>Pezizomycetes genomes reveal the molecular basis of ectomycorrhizal truffle lifestyle.</title>
        <authorList>
            <person name="Murat C."/>
            <person name="Payen T."/>
            <person name="Noel B."/>
            <person name="Kuo A."/>
            <person name="Morin E."/>
            <person name="Chen J."/>
            <person name="Kohler A."/>
            <person name="Krizsan K."/>
            <person name="Balestrini R."/>
            <person name="Da Silva C."/>
            <person name="Montanini B."/>
            <person name="Hainaut M."/>
            <person name="Levati E."/>
            <person name="Barry K.W."/>
            <person name="Belfiori B."/>
            <person name="Cichocki N."/>
            <person name="Clum A."/>
            <person name="Dockter R.B."/>
            <person name="Fauchery L."/>
            <person name="Guy J."/>
            <person name="Iotti M."/>
            <person name="Le Tacon F."/>
            <person name="Lindquist E.A."/>
            <person name="Lipzen A."/>
            <person name="Malagnac F."/>
            <person name="Mello A."/>
            <person name="Molinier V."/>
            <person name="Miyauchi S."/>
            <person name="Poulain J."/>
            <person name="Riccioni C."/>
            <person name="Rubini A."/>
            <person name="Sitrit Y."/>
            <person name="Splivallo R."/>
            <person name="Traeger S."/>
            <person name="Wang M."/>
            <person name="Zifcakova L."/>
            <person name="Wipf D."/>
            <person name="Zambonelli A."/>
            <person name="Paolocci F."/>
            <person name="Nowrousian M."/>
            <person name="Ottonello S."/>
            <person name="Baldrian P."/>
            <person name="Spatafora J.W."/>
            <person name="Henrissat B."/>
            <person name="Nagy L.G."/>
            <person name="Aury J.M."/>
            <person name="Wincker P."/>
            <person name="Grigoriev I.V."/>
            <person name="Bonfante P."/>
            <person name="Martin F.M."/>
        </authorList>
    </citation>
    <scope>NUCLEOTIDE SEQUENCE [LARGE SCALE GENOMIC DNA]</scope>
    <source>
        <strain evidence="14 15">120613-1</strain>
    </source>
</reference>
<dbReference type="InterPro" id="IPR003959">
    <property type="entry name" value="ATPase_AAA_core"/>
</dbReference>
<dbReference type="STRING" id="1336337.A0A3N4JXA7"/>
<dbReference type="Pfam" id="PF23120">
    <property type="entry name" value="PEX6_N"/>
    <property type="match status" value="1"/>
</dbReference>
<dbReference type="SMART" id="SM00382">
    <property type="entry name" value="AAA"/>
    <property type="match status" value="2"/>
</dbReference>
<dbReference type="Gene3D" id="1.10.8.60">
    <property type="match status" value="2"/>
</dbReference>
<feature type="domain" description="AAA+ ATPase" evidence="13">
    <location>
        <begin position="1035"/>
        <end position="1177"/>
    </location>
</feature>
<feature type="compositionally biased region" description="Polar residues" evidence="12">
    <location>
        <begin position="331"/>
        <end position="353"/>
    </location>
</feature>
<gene>
    <name evidence="14" type="ORF">L873DRAFT_1841504</name>
</gene>
<evidence type="ECO:0000256" key="6">
    <source>
        <dbReference type="ARBA" id="ARBA00023136"/>
    </source>
</evidence>
<dbReference type="SUPFAM" id="SSF52540">
    <property type="entry name" value="P-loop containing nucleoside triphosphate hydrolases"/>
    <property type="match status" value="2"/>
</dbReference>
<dbReference type="PANTHER" id="PTHR23077:SF9">
    <property type="entry name" value="PEROXISOMAL ATPASE PEX6"/>
    <property type="match status" value="1"/>
</dbReference>
<dbReference type="InterPro" id="IPR047533">
    <property type="entry name" value="RecA-like_PEX6_r2"/>
</dbReference>
<evidence type="ECO:0000256" key="11">
    <source>
        <dbReference type="ARBA" id="ARBA00062700"/>
    </source>
</evidence>
<evidence type="ECO:0000256" key="12">
    <source>
        <dbReference type="SAM" id="MobiDB-lite"/>
    </source>
</evidence>
<evidence type="ECO:0000256" key="2">
    <source>
        <dbReference type="ARBA" id="ARBA00022593"/>
    </source>
</evidence>
<evidence type="ECO:0000256" key="1">
    <source>
        <dbReference type="ARBA" id="ARBA00006914"/>
    </source>
</evidence>
<evidence type="ECO:0000259" key="13">
    <source>
        <dbReference type="SMART" id="SM00382"/>
    </source>
</evidence>
<dbReference type="OrthoDB" id="5553750at2759"/>
<dbReference type="GO" id="GO:0016887">
    <property type="term" value="F:ATP hydrolysis activity"/>
    <property type="evidence" value="ECO:0007669"/>
    <property type="project" value="InterPro"/>
</dbReference>
<feature type="region of interest" description="Disordered" evidence="12">
    <location>
        <begin position="1"/>
        <end position="30"/>
    </location>
</feature>